<protein>
    <recommendedName>
        <fullName evidence="3">Nuclease SbcCD subunit C</fullName>
    </recommendedName>
</protein>
<dbReference type="PANTHER" id="PTHR32114:SF2">
    <property type="entry name" value="ABC TRANSPORTER ABCH.3"/>
    <property type="match status" value="1"/>
</dbReference>
<gene>
    <name evidence="6" type="ORF">RS890_05500</name>
</gene>
<dbReference type="EMBL" id="JAWLRA010000014">
    <property type="protein sequence ID" value="MDW3126557.1"/>
    <property type="molecule type" value="Genomic_DNA"/>
</dbReference>
<evidence type="ECO:0000256" key="3">
    <source>
        <dbReference type="ARBA" id="ARBA00013368"/>
    </source>
</evidence>
<dbReference type="InterPro" id="IPR026866">
    <property type="entry name" value="CR006_AAA"/>
</dbReference>
<feature type="domain" description="Protein CR006 P-loop" evidence="5">
    <location>
        <begin position="28"/>
        <end position="732"/>
    </location>
</feature>
<comment type="caution">
    <text evidence="6">The sequence shown here is derived from an EMBL/GenBank/DDBJ whole genome shotgun (WGS) entry which is preliminary data.</text>
</comment>
<sequence>MASLKRFEAISQCGVFRDFHWLQECAGQPRMRDFADINIIYGWNGTGKSTFSRLLGGLDDGRVAEFPESRYALVDSEGRTFRQGEQFPSAIRVFNEDFIKNNVNFEESISKGISVVLGERAKELVKQIEQDEESREGLQENLNEIQDKIDRIQKQINAIFHGVAKNIGLVTEGAPTRGYNRIKAEGDFDCLGDKKILSDDEYRRYQQTLQQVPLDSISRVDVGGLIGALQEEIQHSRELLQLSAHHIVLKRLAEDADIAMWVEQGMALHQLLHSTICEFCRNDISPKRIEELKNHFNDEDQRLKERIDISVRSLTEYRSAIEKITIFDEMHVYSELKEEYREARHQCLERKKCLVDEIDEYIQALKDKRQKTDVVINSEICPSGLPFAESCEELNQVIDRHNDKTQSFAMRLQEAKRQLKNHLLSEVADEVNARREEKQELEEQAVVIKGTDADQSGQTIKGLEKRIEGNRQLLEQTHGGVTMLNRYITSFLGRDEIGFCSRANGESGFLITRNGKPAVHLSEGERLAVAFVYYAVTLQQDGFDVSSSILAIDDPVSSLDSNYRYQAFAFLKEIAVNCEQVFIATHDFSFLKILLSWSKNVKIVDKVNNQGKKKEKKKESSLYMLKCCQDEQGYRSSELCPLDSDLEKFETEYRFLFNILKEYRNNGSIRRAYPIPNILRKVLDTFLLNNVPICANPYKRLQKIDFDEHKKAALYKFVNDESHITGGDIDPAVVAQIDEGIQSLFEMMQSVAPDQYKYLLE</sequence>
<accession>A0AB35S7A7</accession>
<evidence type="ECO:0000313" key="6">
    <source>
        <dbReference type="EMBL" id="MDW3126557.1"/>
    </source>
</evidence>
<organism evidence="6 7">
    <name type="scientific">Bifidobacterium longum</name>
    <dbReference type="NCBI Taxonomy" id="216816"/>
    <lineage>
        <taxon>Bacteria</taxon>
        <taxon>Bacillati</taxon>
        <taxon>Actinomycetota</taxon>
        <taxon>Actinomycetes</taxon>
        <taxon>Bifidobacteriales</taxon>
        <taxon>Bifidobacteriaceae</taxon>
        <taxon>Bifidobacterium</taxon>
    </lineage>
</organism>
<reference evidence="6" key="1">
    <citation type="submission" date="2023-10" db="EMBL/GenBank/DDBJ databases">
        <title>Rapid discrimination of Bifidobacterium longum Subspecies based on MALDI-TOF MS and Machine Learning.</title>
        <authorList>
            <person name="Chen J."/>
        </authorList>
    </citation>
    <scope>NUCLEOTIDE SEQUENCE</scope>
    <source>
        <strain evidence="6">YGMCC0039</strain>
    </source>
</reference>
<keyword evidence="4" id="KW-0175">Coiled coil</keyword>
<dbReference type="AlphaFoldDB" id="A0AB35S7A7"/>
<name>A0AB35S7A7_BIFLN</name>
<dbReference type="Pfam" id="PF13166">
    <property type="entry name" value="AAA_13"/>
    <property type="match status" value="1"/>
</dbReference>
<dbReference type="SUPFAM" id="SSF52540">
    <property type="entry name" value="P-loop containing nucleoside triphosphate hydrolases"/>
    <property type="match status" value="1"/>
</dbReference>
<evidence type="ECO:0000313" key="7">
    <source>
        <dbReference type="Proteomes" id="UP001277803"/>
    </source>
</evidence>
<evidence type="ECO:0000256" key="2">
    <source>
        <dbReference type="ARBA" id="ARBA00011322"/>
    </source>
</evidence>
<evidence type="ECO:0000256" key="4">
    <source>
        <dbReference type="SAM" id="Coils"/>
    </source>
</evidence>
<comment type="subunit">
    <text evidence="2">Heterodimer of SbcC and SbcD.</text>
</comment>
<proteinExistence type="inferred from homology"/>
<dbReference type="RefSeq" id="WP_144169520.1">
    <property type="nucleotide sequence ID" value="NZ_CACRSV010000043.1"/>
</dbReference>
<dbReference type="InterPro" id="IPR027417">
    <property type="entry name" value="P-loop_NTPase"/>
</dbReference>
<evidence type="ECO:0000256" key="1">
    <source>
        <dbReference type="ARBA" id="ARBA00006930"/>
    </source>
</evidence>
<comment type="similarity">
    <text evidence="1">Belongs to the SMC family. SbcC subfamily.</text>
</comment>
<dbReference type="Proteomes" id="UP001277803">
    <property type="component" value="Unassembled WGS sequence"/>
</dbReference>
<dbReference type="PANTHER" id="PTHR32114">
    <property type="entry name" value="ABC TRANSPORTER ABCH.3"/>
    <property type="match status" value="1"/>
</dbReference>
<feature type="coiled-coil region" evidence="4">
    <location>
        <begin position="121"/>
        <end position="155"/>
    </location>
</feature>
<evidence type="ECO:0000259" key="5">
    <source>
        <dbReference type="Pfam" id="PF13166"/>
    </source>
</evidence>
<dbReference type="Gene3D" id="3.40.50.300">
    <property type="entry name" value="P-loop containing nucleotide triphosphate hydrolases"/>
    <property type="match status" value="1"/>
</dbReference>